<dbReference type="RefSeq" id="WP_191318996.1">
    <property type="nucleotide sequence ID" value="NZ_BNCG01000005.1"/>
</dbReference>
<feature type="transmembrane region" description="Helical" evidence="2">
    <location>
        <begin position="59"/>
        <end position="89"/>
    </location>
</feature>
<organism evidence="3 4">
    <name type="scientific">Camelimonas fluminis</name>
    <dbReference type="NCBI Taxonomy" id="1576911"/>
    <lineage>
        <taxon>Bacteria</taxon>
        <taxon>Pseudomonadati</taxon>
        <taxon>Pseudomonadota</taxon>
        <taxon>Alphaproteobacteria</taxon>
        <taxon>Hyphomicrobiales</taxon>
        <taxon>Chelatococcaceae</taxon>
        <taxon>Camelimonas</taxon>
    </lineage>
</organism>
<accession>A0ABV7UJ98</accession>
<evidence type="ECO:0000313" key="3">
    <source>
        <dbReference type="EMBL" id="MFC3638588.1"/>
    </source>
</evidence>
<gene>
    <name evidence="3" type="ORF">ACFONL_14675</name>
</gene>
<keyword evidence="2" id="KW-0812">Transmembrane</keyword>
<feature type="region of interest" description="Disordered" evidence="1">
    <location>
        <begin position="1"/>
        <end position="21"/>
    </location>
</feature>
<keyword evidence="2" id="KW-1133">Transmembrane helix</keyword>
<feature type="compositionally biased region" description="Basic and acidic residues" evidence="1">
    <location>
        <begin position="1"/>
        <end position="11"/>
    </location>
</feature>
<name>A0ABV7UJ98_9HYPH</name>
<evidence type="ECO:0000313" key="4">
    <source>
        <dbReference type="Proteomes" id="UP001595704"/>
    </source>
</evidence>
<dbReference type="EMBL" id="JBHRYC010000075">
    <property type="protein sequence ID" value="MFC3638588.1"/>
    <property type="molecule type" value="Genomic_DNA"/>
</dbReference>
<sequence>MRNSDNHDADASGRGPHWRNDNAGGVILEGEIVGDSVHVAPPEPEPVWGTNAAGLGRKLVIAMAIIAALVILVPLMLLFIGVALIAALVGRLLLGRQVTVTRWVRPWEARG</sequence>
<keyword evidence="2" id="KW-0472">Membrane</keyword>
<reference evidence="4" key="1">
    <citation type="journal article" date="2019" name="Int. J. Syst. Evol. Microbiol.">
        <title>The Global Catalogue of Microorganisms (GCM) 10K type strain sequencing project: providing services to taxonomists for standard genome sequencing and annotation.</title>
        <authorList>
            <consortium name="The Broad Institute Genomics Platform"/>
            <consortium name="The Broad Institute Genome Sequencing Center for Infectious Disease"/>
            <person name="Wu L."/>
            <person name="Ma J."/>
        </authorList>
    </citation>
    <scope>NUCLEOTIDE SEQUENCE [LARGE SCALE GENOMIC DNA]</scope>
    <source>
        <strain evidence="4">KCTC 42282</strain>
    </source>
</reference>
<dbReference type="Proteomes" id="UP001595704">
    <property type="component" value="Unassembled WGS sequence"/>
</dbReference>
<proteinExistence type="predicted"/>
<keyword evidence="4" id="KW-1185">Reference proteome</keyword>
<evidence type="ECO:0000256" key="1">
    <source>
        <dbReference type="SAM" id="MobiDB-lite"/>
    </source>
</evidence>
<evidence type="ECO:0000256" key="2">
    <source>
        <dbReference type="SAM" id="Phobius"/>
    </source>
</evidence>
<evidence type="ECO:0008006" key="5">
    <source>
        <dbReference type="Google" id="ProtNLM"/>
    </source>
</evidence>
<protein>
    <recommendedName>
        <fullName evidence="5">Transmembrane protein PGPGW</fullName>
    </recommendedName>
</protein>
<comment type="caution">
    <text evidence="3">The sequence shown here is derived from an EMBL/GenBank/DDBJ whole genome shotgun (WGS) entry which is preliminary data.</text>
</comment>